<accession>A0A3M9MWW9</accession>
<dbReference type="AlphaFoldDB" id="A0A3M9MWW9"/>
<protein>
    <submittedName>
        <fullName evidence="1">Uncharacterized protein</fullName>
    </submittedName>
</protein>
<evidence type="ECO:0000313" key="1">
    <source>
        <dbReference type="EMBL" id="RNI30052.1"/>
    </source>
</evidence>
<dbReference type="Proteomes" id="UP000271010">
    <property type="component" value="Unassembled WGS sequence"/>
</dbReference>
<sequence length="117" mass="13693">MQMHSLLGKGSVTERNQSSLFAWLFPKRLFLTRTSAYKLYLPEDQETNHLLLLGQLFSLLRHIYGHIRYIALRLGAIFLKIAPKRNALFYRHGKRNSNCFEFLFPVSPKNKKGAKNR</sequence>
<dbReference type="EMBL" id="RJJE01000009">
    <property type="protein sequence ID" value="RNI30052.1"/>
    <property type="molecule type" value="Genomic_DNA"/>
</dbReference>
<reference evidence="1 2" key="1">
    <citation type="submission" date="2018-11" db="EMBL/GenBank/DDBJ databases">
        <title>Rufibacter latericius sp. nov., isolated from water in Baiyang Lake.</title>
        <authorList>
            <person name="Yang Y."/>
        </authorList>
    </citation>
    <scope>NUCLEOTIDE SEQUENCE [LARGE SCALE GENOMIC DNA]</scope>
    <source>
        <strain evidence="1 2">MCC P1</strain>
    </source>
</reference>
<name>A0A3M9MWW9_9BACT</name>
<dbReference type="RefSeq" id="WP_123133134.1">
    <property type="nucleotide sequence ID" value="NZ_RJJE01000009.1"/>
</dbReference>
<comment type="caution">
    <text evidence="1">The sequence shown here is derived from an EMBL/GenBank/DDBJ whole genome shotgun (WGS) entry which is preliminary data.</text>
</comment>
<gene>
    <name evidence="1" type="ORF">EFA69_11080</name>
</gene>
<keyword evidence="2" id="KW-1185">Reference proteome</keyword>
<evidence type="ECO:0000313" key="2">
    <source>
        <dbReference type="Proteomes" id="UP000271010"/>
    </source>
</evidence>
<organism evidence="1 2">
    <name type="scientific">Rufibacter immobilis</name>
    <dbReference type="NCBI Taxonomy" id="1348778"/>
    <lineage>
        <taxon>Bacteria</taxon>
        <taxon>Pseudomonadati</taxon>
        <taxon>Bacteroidota</taxon>
        <taxon>Cytophagia</taxon>
        <taxon>Cytophagales</taxon>
        <taxon>Hymenobacteraceae</taxon>
        <taxon>Rufibacter</taxon>
    </lineage>
</organism>
<proteinExistence type="predicted"/>